<reference evidence="1" key="1">
    <citation type="journal article" date="2023" name="Mol. Phylogenet. Evol.">
        <title>Genome-scale phylogeny and comparative genomics of the fungal order Sordariales.</title>
        <authorList>
            <person name="Hensen N."/>
            <person name="Bonometti L."/>
            <person name="Westerberg I."/>
            <person name="Brannstrom I.O."/>
            <person name="Guillou S."/>
            <person name="Cros-Aarteil S."/>
            <person name="Calhoun S."/>
            <person name="Haridas S."/>
            <person name="Kuo A."/>
            <person name="Mondo S."/>
            <person name="Pangilinan J."/>
            <person name="Riley R."/>
            <person name="LaButti K."/>
            <person name="Andreopoulos B."/>
            <person name="Lipzen A."/>
            <person name="Chen C."/>
            <person name="Yan M."/>
            <person name="Daum C."/>
            <person name="Ng V."/>
            <person name="Clum A."/>
            <person name="Steindorff A."/>
            <person name="Ohm R.A."/>
            <person name="Martin F."/>
            <person name="Silar P."/>
            <person name="Natvig D.O."/>
            <person name="Lalanne C."/>
            <person name="Gautier V."/>
            <person name="Ament-Velasquez S.L."/>
            <person name="Kruys A."/>
            <person name="Hutchinson M.I."/>
            <person name="Powell A.J."/>
            <person name="Barry K."/>
            <person name="Miller A.N."/>
            <person name="Grigoriev I.V."/>
            <person name="Debuchy R."/>
            <person name="Gladieux P."/>
            <person name="Hiltunen Thoren M."/>
            <person name="Johannesson H."/>
        </authorList>
    </citation>
    <scope>NUCLEOTIDE SEQUENCE</scope>
    <source>
        <strain evidence="1">PSN293</strain>
    </source>
</reference>
<accession>A0AAN7B0N8</accession>
<evidence type="ECO:0000313" key="1">
    <source>
        <dbReference type="EMBL" id="KAK4206588.1"/>
    </source>
</evidence>
<dbReference type="Gene3D" id="3.40.50.1010">
    <property type="entry name" value="5'-nuclease"/>
    <property type="match status" value="1"/>
</dbReference>
<evidence type="ECO:0008006" key="3">
    <source>
        <dbReference type="Google" id="ProtNLM"/>
    </source>
</evidence>
<dbReference type="EMBL" id="MU858381">
    <property type="protein sequence ID" value="KAK4206588.1"/>
    <property type="molecule type" value="Genomic_DNA"/>
</dbReference>
<protein>
    <recommendedName>
        <fullName evidence="3">NYN domain-containing protein</fullName>
    </recommendedName>
</protein>
<keyword evidence="2" id="KW-1185">Reference proteome</keyword>
<name>A0AAN7B0N8_9PEZI</name>
<organism evidence="1 2">
    <name type="scientific">Rhypophila decipiens</name>
    <dbReference type="NCBI Taxonomy" id="261697"/>
    <lineage>
        <taxon>Eukaryota</taxon>
        <taxon>Fungi</taxon>
        <taxon>Dikarya</taxon>
        <taxon>Ascomycota</taxon>
        <taxon>Pezizomycotina</taxon>
        <taxon>Sordariomycetes</taxon>
        <taxon>Sordariomycetidae</taxon>
        <taxon>Sordariales</taxon>
        <taxon>Naviculisporaceae</taxon>
        <taxon>Rhypophila</taxon>
    </lineage>
</organism>
<reference evidence="1" key="2">
    <citation type="submission" date="2023-05" db="EMBL/GenBank/DDBJ databases">
        <authorList>
            <consortium name="Lawrence Berkeley National Laboratory"/>
            <person name="Steindorff A."/>
            <person name="Hensen N."/>
            <person name="Bonometti L."/>
            <person name="Westerberg I."/>
            <person name="Brannstrom I.O."/>
            <person name="Guillou S."/>
            <person name="Cros-Aarteil S."/>
            <person name="Calhoun S."/>
            <person name="Haridas S."/>
            <person name="Kuo A."/>
            <person name="Mondo S."/>
            <person name="Pangilinan J."/>
            <person name="Riley R."/>
            <person name="Labutti K."/>
            <person name="Andreopoulos B."/>
            <person name="Lipzen A."/>
            <person name="Chen C."/>
            <person name="Yanf M."/>
            <person name="Daum C."/>
            <person name="Ng V."/>
            <person name="Clum A."/>
            <person name="Ohm R."/>
            <person name="Martin F."/>
            <person name="Silar P."/>
            <person name="Natvig D."/>
            <person name="Lalanne C."/>
            <person name="Gautier V."/>
            <person name="Ament-Velasquez S.L."/>
            <person name="Kruys A."/>
            <person name="Hutchinson M.I."/>
            <person name="Powell A.J."/>
            <person name="Barry K."/>
            <person name="Miller A.N."/>
            <person name="Grigoriev I.V."/>
            <person name="Debuchy R."/>
            <person name="Gladieux P."/>
            <person name="Thoren M.H."/>
            <person name="Johannesson H."/>
        </authorList>
    </citation>
    <scope>NUCLEOTIDE SEQUENCE</scope>
    <source>
        <strain evidence="1">PSN293</strain>
    </source>
</reference>
<evidence type="ECO:0000313" key="2">
    <source>
        <dbReference type="Proteomes" id="UP001301769"/>
    </source>
</evidence>
<dbReference type="Proteomes" id="UP001301769">
    <property type="component" value="Unassembled WGS sequence"/>
</dbReference>
<sequence>MSRENCMIFINSDVWIEAQKSAVSGNSHEPKLENSDRNPRFKVDIGNLVERFREDRTQGPLFIYGSCPPPHDSVWETFKKNQFETNIYNRDLKDNSMSADISEKATELRVRAEAGDHKAAEKRDNTTLIVITGDRGMLPVFKKVVLRCKIRVELWAWKSGISHEYIKLDLDNNLFSVYLLDSIFKDIFILPPSAPRG</sequence>
<dbReference type="AlphaFoldDB" id="A0AAN7B0N8"/>
<proteinExistence type="predicted"/>
<comment type="caution">
    <text evidence="1">The sequence shown here is derived from an EMBL/GenBank/DDBJ whole genome shotgun (WGS) entry which is preliminary data.</text>
</comment>
<gene>
    <name evidence="1" type="ORF">QBC37DRAFT_380945</name>
</gene>